<organism evidence="1 2">
    <name type="scientific">Vitis rotundifolia</name>
    <name type="common">Muscadine grape</name>
    <dbReference type="NCBI Taxonomy" id="103349"/>
    <lineage>
        <taxon>Eukaryota</taxon>
        <taxon>Viridiplantae</taxon>
        <taxon>Streptophyta</taxon>
        <taxon>Embryophyta</taxon>
        <taxon>Tracheophyta</taxon>
        <taxon>Spermatophyta</taxon>
        <taxon>Magnoliopsida</taxon>
        <taxon>eudicotyledons</taxon>
        <taxon>Gunneridae</taxon>
        <taxon>Pentapetalae</taxon>
        <taxon>rosids</taxon>
        <taxon>Vitales</taxon>
        <taxon>Vitaceae</taxon>
        <taxon>Viteae</taxon>
        <taxon>Vitis</taxon>
    </lineage>
</organism>
<dbReference type="EMBL" id="JARBHA010000011">
    <property type="protein sequence ID" value="KAJ9688975.1"/>
    <property type="molecule type" value="Genomic_DNA"/>
</dbReference>
<evidence type="ECO:0000313" key="1">
    <source>
        <dbReference type="EMBL" id="KAJ9688975.1"/>
    </source>
</evidence>
<keyword evidence="2" id="KW-1185">Reference proteome</keyword>
<name>A0AA39DMJ0_VITRO</name>
<evidence type="ECO:0000313" key="2">
    <source>
        <dbReference type="Proteomes" id="UP001168098"/>
    </source>
</evidence>
<gene>
    <name evidence="1" type="ORF">PVL29_014566</name>
</gene>
<proteinExistence type="predicted"/>
<dbReference type="Proteomes" id="UP001168098">
    <property type="component" value="Unassembled WGS sequence"/>
</dbReference>
<protein>
    <submittedName>
        <fullName evidence="1">Uncharacterized protein</fullName>
    </submittedName>
</protein>
<accession>A0AA39DMJ0</accession>
<comment type="caution">
    <text evidence="1">The sequence shown here is derived from an EMBL/GenBank/DDBJ whole genome shotgun (WGS) entry which is preliminary data.</text>
</comment>
<dbReference type="AlphaFoldDB" id="A0AA39DMJ0"/>
<reference evidence="1 2" key="1">
    <citation type="journal article" date="2023" name="BMC Biotechnol.">
        <title>Vitis rotundifolia cv Carlos genome sequencing.</title>
        <authorList>
            <person name="Huff M."/>
            <person name="Hulse-Kemp A."/>
            <person name="Scheffler B."/>
            <person name="Youngblood R."/>
            <person name="Simpson S."/>
            <person name="Babiker E."/>
            <person name="Staton M."/>
        </authorList>
    </citation>
    <scope>NUCLEOTIDE SEQUENCE [LARGE SCALE GENOMIC DNA]</scope>
    <source>
        <tissue evidence="1">Leaf</tissue>
    </source>
</reference>
<sequence>MKPILKQSLGELKEVVKTLEEPVLEFPRQNIIMVGNKHEESTKISYEYRKLKNLILPQDNL</sequence>